<evidence type="ECO:0000259" key="2">
    <source>
        <dbReference type="Pfam" id="PF14219"/>
    </source>
</evidence>
<feature type="transmembrane region" description="Helical" evidence="1">
    <location>
        <begin position="160"/>
        <end position="178"/>
    </location>
</feature>
<dbReference type="AlphaFoldDB" id="A0A4R6SNY7"/>
<evidence type="ECO:0000256" key="1">
    <source>
        <dbReference type="SAM" id="Phobius"/>
    </source>
</evidence>
<dbReference type="Pfam" id="PF14219">
    <property type="entry name" value="DUF4328"/>
    <property type="match status" value="1"/>
</dbReference>
<reference evidence="3 4" key="1">
    <citation type="submission" date="2019-03" db="EMBL/GenBank/DDBJ databases">
        <title>Genomic Encyclopedia of Type Strains, Phase IV (KMG-IV): sequencing the most valuable type-strain genomes for metagenomic binning, comparative biology and taxonomic classification.</title>
        <authorList>
            <person name="Goeker M."/>
        </authorList>
    </citation>
    <scope>NUCLEOTIDE SEQUENCE [LARGE SCALE GENOMIC DNA]</scope>
    <source>
        <strain evidence="3 4">DSM 45361</strain>
    </source>
</reference>
<keyword evidence="1" id="KW-0812">Transmembrane</keyword>
<feature type="transmembrane region" description="Helical" evidence="1">
    <location>
        <begin position="26"/>
        <end position="44"/>
    </location>
</feature>
<feature type="domain" description="DUF4328" evidence="2">
    <location>
        <begin position="64"/>
        <end position="218"/>
    </location>
</feature>
<comment type="caution">
    <text evidence="3">The sequence shown here is derived from an EMBL/GenBank/DDBJ whole genome shotgun (WGS) entry which is preliminary data.</text>
</comment>
<organism evidence="3 4">
    <name type="scientific">Labedaea rhizosphaerae</name>
    <dbReference type="NCBI Taxonomy" id="598644"/>
    <lineage>
        <taxon>Bacteria</taxon>
        <taxon>Bacillati</taxon>
        <taxon>Actinomycetota</taxon>
        <taxon>Actinomycetes</taxon>
        <taxon>Pseudonocardiales</taxon>
        <taxon>Pseudonocardiaceae</taxon>
        <taxon>Labedaea</taxon>
    </lineage>
</organism>
<name>A0A4R6SNY7_LABRH</name>
<dbReference type="InterPro" id="IPR025565">
    <property type="entry name" value="DUF4328"/>
</dbReference>
<sequence>MVQPGLNAPQGHWAQAPRSVVGLGKAAWILAYVTAGAALILAFGEWHAYSLARDYLAGRGATVADVVAADNLDSRLSLFSVATTIATAVLLIVWAYQARQNAELICTMQHRRSRGWVIGAWFCPVVNLWFPPMIVEDIYRASMPSTRHDQVSSIGMPGVPLIRFWWAPFILAGVVTYFTSRDTNTLDGLHTEVVGFVLRGLLLVASAVPLMRIIRRVSEWQLEPKQH</sequence>
<proteinExistence type="predicted"/>
<evidence type="ECO:0000313" key="3">
    <source>
        <dbReference type="EMBL" id="TDQ05641.1"/>
    </source>
</evidence>
<dbReference type="EMBL" id="SNXZ01000001">
    <property type="protein sequence ID" value="TDQ05641.1"/>
    <property type="molecule type" value="Genomic_DNA"/>
</dbReference>
<protein>
    <submittedName>
        <fullName evidence="3">Uncharacterized protein DUF4328</fullName>
    </submittedName>
</protein>
<keyword evidence="1" id="KW-1133">Transmembrane helix</keyword>
<feature type="transmembrane region" description="Helical" evidence="1">
    <location>
        <begin position="116"/>
        <end position="139"/>
    </location>
</feature>
<feature type="transmembrane region" description="Helical" evidence="1">
    <location>
        <begin position="76"/>
        <end position="96"/>
    </location>
</feature>
<feature type="transmembrane region" description="Helical" evidence="1">
    <location>
        <begin position="193"/>
        <end position="214"/>
    </location>
</feature>
<dbReference type="Proteomes" id="UP000295444">
    <property type="component" value="Unassembled WGS sequence"/>
</dbReference>
<keyword evidence="4" id="KW-1185">Reference proteome</keyword>
<keyword evidence="1" id="KW-0472">Membrane</keyword>
<dbReference type="RefSeq" id="WP_166659055.1">
    <property type="nucleotide sequence ID" value="NZ_SNXZ01000001.1"/>
</dbReference>
<evidence type="ECO:0000313" key="4">
    <source>
        <dbReference type="Proteomes" id="UP000295444"/>
    </source>
</evidence>
<accession>A0A4R6SNY7</accession>
<gene>
    <name evidence="3" type="ORF">EV186_1011615</name>
</gene>